<feature type="transmembrane region" description="Helical" evidence="4">
    <location>
        <begin position="258"/>
        <end position="278"/>
    </location>
</feature>
<dbReference type="PROSITE" id="PS00622">
    <property type="entry name" value="HTH_LUXR_1"/>
    <property type="match status" value="1"/>
</dbReference>
<dbReference type="InterPro" id="IPR000792">
    <property type="entry name" value="Tscrpt_reg_LuxR_C"/>
</dbReference>
<dbReference type="GO" id="GO:0003677">
    <property type="term" value="F:DNA binding"/>
    <property type="evidence" value="ECO:0007669"/>
    <property type="project" value="UniProtKB-KW"/>
</dbReference>
<evidence type="ECO:0000256" key="2">
    <source>
        <dbReference type="ARBA" id="ARBA00023125"/>
    </source>
</evidence>
<keyword evidence="3" id="KW-0804">Transcription</keyword>
<dbReference type="PROSITE" id="PS50043">
    <property type="entry name" value="HTH_LUXR_2"/>
    <property type="match status" value="1"/>
</dbReference>
<keyword evidence="4" id="KW-0472">Membrane</keyword>
<reference evidence="6 7" key="1">
    <citation type="submission" date="2019-05" db="EMBL/GenBank/DDBJ databases">
        <title>Genome sequencing of F202Z8.</title>
        <authorList>
            <person name="Kwon Y.M."/>
        </authorList>
    </citation>
    <scope>NUCLEOTIDE SEQUENCE [LARGE SCALE GENOMIC DNA]</scope>
    <source>
        <strain evidence="6 7">F202Z8</strain>
    </source>
</reference>
<dbReference type="AlphaFoldDB" id="A0A5B7SPG2"/>
<keyword evidence="4" id="KW-0812">Transmembrane</keyword>
<evidence type="ECO:0000256" key="1">
    <source>
        <dbReference type="ARBA" id="ARBA00023015"/>
    </source>
</evidence>
<evidence type="ECO:0000313" key="7">
    <source>
        <dbReference type="Proteomes" id="UP000310017"/>
    </source>
</evidence>
<dbReference type="Gene3D" id="1.10.10.10">
    <property type="entry name" value="Winged helix-like DNA-binding domain superfamily/Winged helix DNA-binding domain"/>
    <property type="match status" value="1"/>
</dbReference>
<feature type="domain" description="HTH luxR-type" evidence="5">
    <location>
        <begin position="285"/>
        <end position="350"/>
    </location>
</feature>
<dbReference type="PANTHER" id="PTHR44688">
    <property type="entry name" value="DNA-BINDING TRANSCRIPTIONAL ACTIVATOR DEVR_DOSR"/>
    <property type="match status" value="1"/>
</dbReference>
<organism evidence="6 7">
    <name type="scientific">Aggregatimonas sangjinii</name>
    <dbReference type="NCBI Taxonomy" id="2583587"/>
    <lineage>
        <taxon>Bacteria</taxon>
        <taxon>Pseudomonadati</taxon>
        <taxon>Bacteroidota</taxon>
        <taxon>Flavobacteriia</taxon>
        <taxon>Flavobacteriales</taxon>
        <taxon>Flavobacteriaceae</taxon>
        <taxon>Aggregatimonas</taxon>
    </lineage>
</organism>
<dbReference type="PRINTS" id="PR00038">
    <property type="entry name" value="HTHLUXR"/>
</dbReference>
<dbReference type="InterPro" id="IPR016032">
    <property type="entry name" value="Sig_transdc_resp-reg_C-effctor"/>
</dbReference>
<dbReference type="CDD" id="cd06170">
    <property type="entry name" value="LuxR_C_like"/>
    <property type="match status" value="1"/>
</dbReference>
<dbReference type="OrthoDB" id="9807565at2"/>
<dbReference type="PANTHER" id="PTHR44688:SF16">
    <property type="entry name" value="DNA-BINDING TRANSCRIPTIONAL ACTIVATOR DEVR_DOSR"/>
    <property type="match status" value="1"/>
</dbReference>
<evidence type="ECO:0000313" key="6">
    <source>
        <dbReference type="EMBL" id="QCW98882.1"/>
    </source>
</evidence>
<gene>
    <name evidence="6" type="ORF">FGM00_01625</name>
</gene>
<name>A0A5B7SPG2_9FLAO</name>
<dbReference type="GO" id="GO:0006355">
    <property type="term" value="P:regulation of DNA-templated transcription"/>
    <property type="evidence" value="ECO:0007669"/>
    <property type="project" value="InterPro"/>
</dbReference>
<dbReference type="KEGG" id="asag:FGM00_01625"/>
<dbReference type="InterPro" id="IPR036388">
    <property type="entry name" value="WH-like_DNA-bd_sf"/>
</dbReference>
<keyword evidence="4" id="KW-1133">Transmembrane helix</keyword>
<evidence type="ECO:0000256" key="4">
    <source>
        <dbReference type="SAM" id="Phobius"/>
    </source>
</evidence>
<sequence>MKKIFLLIYFMVIGHHLHGQYLFEGQLTEGASDKSVYLSVIEDYRKLSRVYMEQIFRKTVTDSLGYFRFQGSNLPEGNRIYRIHIDNCTDSRLGANHVFNGCSDTKSITFIAHNRDTITFPKTFANEVLCDISSTNPKSDVLLQVDRLKEEMVYDFSNFRSAANRKLNTKKWFEHLQRFGRQVNEPLAELYIYDFLSDRRNETYTYYLKDLAQNEYYADLESRLRKKYGNTVFTRLYADEIAVDGNLRALNGTGSFPWKWIFAALLTLSILLNLFLFVKSQRQNAKPNLAKLTVQERKIVDSILNDKTNKEIATELFISHSTVKTHINNLYKKMNVSSRDEIKSLFLGHNKNQPGV</sequence>
<dbReference type="EMBL" id="CP040710">
    <property type="protein sequence ID" value="QCW98882.1"/>
    <property type="molecule type" value="Genomic_DNA"/>
</dbReference>
<dbReference type="Pfam" id="PF00196">
    <property type="entry name" value="GerE"/>
    <property type="match status" value="1"/>
</dbReference>
<accession>A0A5B7SPG2</accession>
<proteinExistence type="predicted"/>
<dbReference type="SMART" id="SM00421">
    <property type="entry name" value="HTH_LUXR"/>
    <property type="match status" value="1"/>
</dbReference>
<keyword evidence="7" id="KW-1185">Reference proteome</keyword>
<keyword evidence="1" id="KW-0805">Transcription regulation</keyword>
<protein>
    <submittedName>
        <fullName evidence="6">Helix-turn-helix transcriptional regulator</fullName>
    </submittedName>
</protein>
<evidence type="ECO:0000256" key="3">
    <source>
        <dbReference type="ARBA" id="ARBA00023163"/>
    </source>
</evidence>
<evidence type="ECO:0000259" key="5">
    <source>
        <dbReference type="PROSITE" id="PS50043"/>
    </source>
</evidence>
<dbReference type="SUPFAM" id="SSF46894">
    <property type="entry name" value="C-terminal effector domain of the bipartite response regulators"/>
    <property type="match status" value="1"/>
</dbReference>
<dbReference type="Proteomes" id="UP000310017">
    <property type="component" value="Chromosome"/>
</dbReference>
<keyword evidence="2" id="KW-0238">DNA-binding</keyword>
<dbReference type="RefSeq" id="WP_138851237.1">
    <property type="nucleotide sequence ID" value="NZ_CP040710.1"/>
</dbReference>